<accession>A0A1M6E0Y5</accession>
<evidence type="ECO:0000259" key="1">
    <source>
        <dbReference type="PROSITE" id="PS50828"/>
    </source>
</evidence>
<gene>
    <name evidence="2" type="ORF">SAMN04488096_104294</name>
</gene>
<dbReference type="RefSeq" id="WP_073149984.1">
    <property type="nucleotide sequence ID" value="NZ_FQYY01000004.1"/>
</dbReference>
<name>A0A1M6E0Y5_9FLAO</name>
<dbReference type="STRING" id="579105.SAMN04488096_104294"/>
<dbReference type="Proteomes" id="UP000184225">
    <property type="component" value="Unassembled WGS sequence"/>
</dbReference>
<organism evidence="2 3">
    <name type="scientific">Mesonia phycicola</name>
    <dbReference type="NCBI Taxonomy" id="579105"/>
    <lineage>
        <taxon>Bacteria</taxon>
        <taxon>Pseudomonadati</taxon>
        <taxon>Bacteroidota</taxon>
        <taxon>Flavobacteriia</taxon>
        <taxon>Flavobacteriales</taxon>
        <taxon>Flavobacteriaceae</taxon>
        <taxon>Mesonia</taxon>
    </lineage>
</organism>
<dbReference type="InterPro" id="IPR002625">
    <property type="entry name" value="Smr_dom"/>
</dbReference>
<feature type="domain" description="Smr" evidence="1">
    <location>
        <begin position="118"/>
        <end position="178"/>
    </location>
</feature>
<dbReference type="AlphaFoldDB" id="A0A1M6E0Y5"/>
<reference evidence="2 3" key="1">
    <citation type="submission" date="2016-11" db="EMBL/GenBank/DDBJ databases">
        <authorList>
            <person name="Jaros S."/>
            <person name="Januszkiewicz K."/>
            <person name="Wedrychowicz H."/>
        </authorList>
    </citation>
    <scope>NUCLEOTIDE SEQUENCE [LARGE SCALE GENOMIC DNA]</scope>
    <source>
        <strain evidence="2 3">DSM 21425</strain>
    </source>
</reference>
<dbReference type="InterPro" id="IPR036063">
    <property type="entry name" value="Smr_dom_sf"/>
</dbReference>
<dbReference type="Pfam" id="PF01713">
    <property type="entry name" value="Smr"/>
    <property type="match status" value="1"/>
</dbReference>
<protein>
    <recommendedName>
        <fullName evidence="1">Smr domain-containing protein</fullName>
    </recommendedName>
</protein>
<proteinExistence type="predicted"/>
<dbReference type="EMBL" id="FQYY01000004">
    <property type="protein sequence ID" value="SHI79167.1"/>
    <property type="molecule type" value="Genomic_DNA"/>
</dbReference>
<evidence type="ECO:0000313" key="2">
    <source>
        <dbReference type="EMBL" id="SHI79167.1"/>
    </source>
</evidence>
<dbReference type="Gene3D" id="3.30.1370.110">
    <property type="match status" value="1"/>
</dbReference>
<keyword evidence="3" id="KW-1185">Reference proteome</keyword>
<dbReference type="OrthoDB" id="1524810at2"/>
<dbReference type="PROSITE" id="PS50828">
    <property type="entry name" value="SMR"/>
    <property type="match status" value="1"/>
</dbReference>
<evidence type="ECO:0000313" key="3">
    <source>
        <dbReference type="Proteomes" id="UP000184225"/>
    </source>
</evidence>
<sequence length="181" mass="21077">MSSVFSVEDRVEVLDEQIEGRVIGFNNNYVIVETEDGFHLEFSENELVKINYDEIIVDQVDINKVIKEEHSKNNRPKISKKRSKVIPPMEVDLHIHQITSNTKNLSNFEIINIQLDTAKRQLEFAVHKRIQKIVFIHGVGQGVLKAELKTLFSRYDNLKFYDADYKEYGLGATEVYIYQNN</sequence>